<dbReference type="InterPro" id="IPR020846">
    <property type="entry name" value="MFS_dom"/>
</dbReference>
<dbReference type="PANTHER" id="PTHR23511">
    <property type="entry name" value="SYNAPTIC VESICLE GLYCOPROTEIN 2"/>
    <property type="match status" value="1"/>
</dbReference>
<accession>A0A4Z1PF95</accession>
<feature type="domain" description="Major facilitator superfamily (MFS) profile" evidence="9">
    <location>
        <begin position="60"/>
        <end position="521"/>
    </location>
</feature>
<reference evidence="10 11" key="1">
    <citation type="submission" date="2019-04" db="EMBL/GenBank/DDBJ databases">
        <title>High contiguity whole genome sequence and gene annotation resource for two Venturia nashicola isolates.</title>
        <authorList>
            <person name="Prokchorchik M."/>
            <person name="Won K."/>
            <person name="Lee Y."/>
            <person name="Choi E.D."/>
            <person name="Segonzac C."/>
            <person name="Sohn K.H."/>
        </authorList>
    </citation>
    <scope>NUCLEOTIDE SEQUENCE [LARGE SCALE GENOMIC DNA]</scope>
    <source>
        <strain evidence="10 11">PRI2</strain>
    </source>
</reference>
<evidence type="ECO:0000259" key="9">
    <source>
        <dbReference type="PROSITE" id="PS50850"/>
    </source>
</evidence>
<keyword evidence="11" id="KW-1185">Reference proteome</keyword>
<protein>
    <submittedName>
        <fullName evidence="10">Membrane transporter</fullName>
    </submittedName>
</protein>
<keyword evidence="6 8" id="KW-0472">Membrane</keyword>
<feature type="transmembrane region" description="Helical" evidence="8">
    <location>
        <begin position="412"/>
        <end position="429"/>
    </location>
</feature>
<feature type="transmembrane region" description="Helical" evidence="8">
    <location>
        <begin position="106"/>
        <end position="123"/>
    </location>
</feature>
<dbReference type="PANTHER" id="PTHR23511:SF4">
    <property type="entry name" value="MAJOR FACILITATOR SUPERFAMILY (MFS) PROFILE DOMAIN-CONTAINING PROTEIN"/>
    <property type="match status" value="1"/>
</dbReference>
<dbReference type="InterPro" id="IPR011701">
    <property type="entry name" value="MFS"/>
</dbReference>
<feature type="transmembrane region" description="Helical" evidence="8">
    <location>
        <begin position="334"/>
        <end position="355"/>
    </location>
</feature>
<dbReference type="GO" id="GO:0022857">
    <property type="term" value="F:transmembrane transporter activity"/>
    <property type="evidence" value="ECO:0007669"/>
    <property type="project" value="InterPro"/>
</dbReference>
<dbReference type="CDD" id="cd17316">
    <property type="entry name" value="MFS_SV2_like"/>
    <property type="match status" value="1"/>
</dbReference>
<sequence length="526" mass="57213">MATTREEKESLERDSGNVRDTESQDATSIGKRDVLSLEHTDPILNAKMHLVNNAIDEIGFTPYHGILFCLNGFGYATDALILLLQSIIATGAVHEFHPGYPKGLTIAAYSGMLAGSLWWGLSADIIGRKFAFNVSLLMSGVFAIIAGASPNWPVLGLFVSLAAFGAGGNLVLDTVVFLEYLPSKQQWLLTLMAAWWGVGQLIAGLFAWAFLPNYSCPKAGPCTKDNNSGWRYVWYTSGGLVFVMSILRITLIRLKETPKFLIGAGKDEQVVESLQAIATKYKRPCSLTLERLSACGVSGAANERRGLVGAHAEKRFSAMELVVHLKGLFETKKIGLSTLLLWFSWLLMGLAYPLYNVSLPTYLATRGASFGKDSPYITWRNFAIVHICGIFGPLLAGCMCASKWFWGRRGTLIIGALMTMTFFFCYTQVRSASQNLGFNCAISFSLNVYYATLYAYTPEVLPSAHRGTGNGIAIGLNRIMGIMSAVIATYADTSTAVPIYICASLCIVMAIVAAVLPFEPFGSRSS</sequence>
<feature type="region of interest" description="Disordered" evidence="7">
    <location>
        <begin position="1"/>
        <end position="27"/>
    </location>
</feature>
<dbReference type="Gene3D" id="1.20.1250.20">
    <property type="entry name" value="MFS general substrate transporter like domains"/>
    <property type="match status" value="1"/>
</dbReference>
<dbReference type="GO" id="GO:0016020">
    <property type="term" value="C:membrane"/>
    <property type="evidence" value="ECO:0007669"/>
    <property type="project" value="UniProtKB-SubCell"/>
</dbReference>
<evidence type="ECO:0000256" key="5">
    <source>
        <dbReference type="ARBA" id="ARBA00022989"/>
    </source>
</evidence>
<evidence type="ECO:0000313" key="11">
    <source>
        <dbReference type="Proteomes" id="UP000298493"/>
    </source>
</evidence>
<feature type="transmembrane region" description="Helical" evidence="8">
    <location>
        <begin position="468"/>
        <end position="491"/>
    </location>
</feature>
<evidence type="ECO:0000256" key="7">
    <source>
        <dbReference type="SAM" id="MobiDB-lite"/>
    </source>
</evidence>
<comment type="similarity">
    <text evidence="2">Belongs to the major facilitator superfamily.</text>
</comment>
<dbReference type="PROSITE" id="PS50850">
    <property type="entry name" value="MFS"/>
    <property type="match status" value="1"/>
</dbReference>
<feature type="transmembrane region" description="Helical" evidence="8">
    <location>
        <begin position="435"/>
        <end position="456"/>
    </location>
</feature>
<comment type="caution">
    <text evidence="10">The sequence shown here is derived from an EMBL/GenBank/DDBJ whole genome shotgun (WGS) entry which is preliminary data.</text>
</comment>
<feature type="transmembrane region" description="Helical" evidence="8">
    <location>
        <begin position="73"/>
        <end position="94"/>
    </location>
</feature>
<dbReference type="EMBL" id="SNSC02000011">
    <property type="protein sequence ID" value="TID20138.1"/>
    <property type="molecule type" value="Genomic_DNA"/>
</dbReference>
<dbReference type="FunFam" id="1.20.1250.20:FF:000171">
    <property type="entry name" value="MFS general substrate transporter"/>
    <property type="match status" value="1"/>
</dbReference>
<keyword evidence="4 8" id="KW-0812">Transmembrane</keyword>
<evidence type="ECO:0000256" key="1">
    <source>
        <dbReference type="ARBA" id="ARBA00004141"/>
    </source>
</evidence>
<organism evidence="10 11">
    <name type="scientific">Venturia nashicola</name>
    <dbReference type="NCBI Taxonomy" id="86259"/>
    <lineage>
        <taxon>Eukaryota</taxon>
        <taxon>Fungi</taxon>
        <taxon>Dikarya</taxon>
        <taxon>Ascomycota</taxon>
        <taxon>Pezizomycotina</taxon>
        <taxon>Dothideomycetes</taxon>
        <taxon>Pleosporomycetidae</taxon>
        <taxon>Venturiales</taxon>
        <taxon>Venturiaceae</taxon>
        <taxon>Venturia</taxon>
    </lineage>
</organism>
<dbReference type="SUPFAM" id="SSF103473">
    <property type="entry name" value="MFS general substrate transporter"/>
    <property type="match status" value="1"/>
</dbReference>
<gene>
    <name evidence="10" type="ORF">E6O75_ATG07598</name>
</gene>
<proteinExistence type="inferred from homology"/>
<keyword evidence="5 8" id="KW-1133">Transmembrane helix</keyword>
<name>A0A4Z1PF95_9PEZI</name>
<feature type="transmembrane region" description="Helical" evidence="8">
    <location>
        <begin position="383"/>
        <end position="405"/>
    </location>
</feature>
<evidence type="ECO:0000256" key="6">
    <source>
        <dbReference type="ARBA" id="ARBA00023136"/>
    </source>
</evidence>
<dbReference type="InterPro" id="IPR036259">
    <property type="entry name" value="MFS_trans_sf"/>
</dbReference>
<evidence type="ECO:0000256" key="4">
    <source>
        <dbReference type="ARBA" id="ARBA00022692"/>
    </source>
</evidence>
<dbReference type="Pfam" id="PF07690">
    <property type="entry name" value="MFS_1"/>
    <property type="match status" value="1"/>
</dbReference>
<evidence type="ECO:0000256" key="8">
    <source>
        <dbReference type="SAM" id="Phobius"/>
    </source>
</evidence>
<evidence type="ECO:0000256" key="3">
    <source>
        <dbReference type="ARBA" id="ARBA00022448"/>
    </source>
</evidence>
<keyword evidence="3" id="KW-0813">Transport</keyword>
<dbReference type="Proteomes" id="UP000298493">
    <property type="component" value="Unassembled WGS sequence"/>
</dbReference>
<feature type="transmembrane region" description="Helical" evidence="8">
    <location>
        <begin position="232"/>
        <end position="251"/>
    </location>
</feature>
<feature type="compositionally biased region" description="Basic and acidic residues" evidence="7">
    <location>
        <begin position="1"/>
        <end position="22"/>
    </location>
</feature>
<feature type="transmembrane region" description="Helical" evidence="8">
    <location>
        <begin position="497"/>
        <end position="518"/>
    </location>
</feature>
<evidence type="ECO:0000313" key="10">
    <source>
        <dbReference type="EMBL" id="TID20138.1"/>
    </source>
</evidence>
<feature type="transmembrane region" description="Helical" evidence="8">
    <location>
        <begin position="130"/>
        <end position="148"/>
    </location>
</feature>
<feature type="transmembrane region" description="Helical" evidence="8">
    <location>
        <begin position="188"/>
        <end position="212"/>
    </location>
</feature>
<evidence type="ECO:0000256" key="2">
    <source>
        <dbReference type="ARBA" id="ARBA00008335"/>
    </source>
</evidence>
<dbReference type="AlphaFoldDB" id="A0A4Z1PF95"/>
<dbReference type="OrthoDB" id="3936150at2759"/>
<feature type="transmembrane region" description="Helical" evidence="8">
    <location>
        <begin position="154"/>
        <end position="181"/>
    </location>
</feature>
<comment type="subcellular location">
    <subcellularLocation>
        <location evidence="1">Membrane</location>
        <topology evidence="1">Multi-pass membrane protein</topology>
    </subcellularLocation>
</comment>